<keyword evidence="4" id="KW-1185">Reference proteome</keyword>
<dbReference type="Gene3D" id="2.60.120.200">
    <property type="match status" value="1"/>
</dbReference>
<dbReference type="PANTHER" id="PTHR10963:SF24">
    <property type="entry name" value="GLYCOSIDASE C21B10.07-RELATED"/>
    <property type="match status" value="1"/>
</dbReference>
<sequence>MLSISTKTLALAAISVGSQFAHAAYTLNTTIAGSSFLDHFTFFTQADPTNGFVQYVNQADATAGSLVGLRNHAHANNSVYIGVDHNTTLAAAGPGRKSVRLTGKQTFTHGLVTLDVYHAPTGCGTWPALWMVNPSGTYPGTTGEIDIYEVVNNATQNSMTLHTNQGCTITSPGATAMSGAIRTPDCWVDAPGQGNSGCSITAPSALQVSSAAVAAAGANPAIANRTYATAGTAFNKQGGGVFALDWTPDLIDVYFFPRALVPTELTVGAALNGTAKTADPAQWKAQGFLPVASFSGCSFDQHISDLALVVDTDFCGAWVDGVWGSSGCAASTGAATCSAYVAANPKAFEHAHWLIGGVEMWSKA</sequence>
<dbReference type="PANTHER" id="PTHR10963">
    <property type="entry name" value="GLYCOSYL HYDROLASE-RELATED"/>
    <property type="match status" value="1"/>
</dbReference>
<dbReference type="AlphaFoldDB" id="A0A9P4IUH3"/>
<name>A0A9P4IUH3_9PEZI</name>
<keyword evidence="1" id="KW-0732">Signal</keyword>
<dbReference type="GO" id="GO:0009251">
    <property type="term" value="P:glucan catabolic process"/>
    <property type="evidence" value="ECO:0007669"/>
    <property type="project" value="TreeGrafter"/>
</dbReference>
<keyword evidence="3" id="KW-0378">Hydrolase</keyword>
<evidence type="ECO:0000259" key="2">
    <source>
        <dbReference type="PROSITE" id="PS51762"/>
    </source>
</evidence>
<feature type="chain" id="PRO_5040267850" evidence="1">
    <location>
        <begin position="24"/>
        <end position="364"/>
    </location>
</feature>
<dbReference type="SUPFAM" id="SSF49899">
    <property type="entry name" value="Concanavalin A-like lectins/glucanases"/>
    <property type="match status" value="1"/>
</dbReference>
<evidence type="ECO:0000313" key="3">
    <source>
        <dbReference type="EMBL" id="KAF2149896.1"/>
    </source>
</evidence>
<comment type="caution">
    <text evidence="3">The sequence shown here is derived from an EMBL/GenBank/DDBJ whole genome shotgun (WGS) entry which is preliminary data.</text>
</comment>
<feature type="domain" description="GH16" evidence="2">
    <location>
        <begin position="18"/>
        <end position="321"/>
    </location>
</feature>
<organism evidence="3 4">
    <name type="scientific">Myriangium duriaei CBS 260.36</name>
    <dbReference type="NCBI Taxonomy" id="1168546"/>
    <lineage>
        <taxon>Eukaryota</taxon>
        <taxon>Fungi</taxon>
        <taxon>Dikarya</taxon>
        <taxon>Ascomycota</taxon>
        <taxon>Pezizomycotina</taxon>
        <taxon>Dothideomycetes</taxon>
        <taxon>Dothideomycetidae</taxon>
        <taxon>Myriangiales</taxon>
        <taxon>Myriangiaceae</taxon>
        <taxon>Myriangium</taxon>
    </lineage>
</organism>
<dbReference type="PROSITE" id="PS51762">
    <property type="entry name" value="GH16_2"/>
    <property type="match status" value="1"/>
</dbReference>
<proteinExistence type="predicted"/>
<feature type="signal peptide" evidence="1">
    <location>
        <begin position="1"/>
        <end position="23"/>
    </location>
</feature>
<reference evidence="3" key="1">
    <citation type="journal article" date="2020" name="Stud. Mycol.">
        <title>101 Dothideomycetes genomes: a test case for predicting lifestyles and emergence of pathogens.</title>
        <authorList>
            <person name="Haridas S."/>
            <person name="Albert R."/>
            <person name="Binder M."/>
            <person name="Bloem J."/>
            <person name="Labutti K."/>
            <person name="Salamov A."/>
            <person name="Andreopoulos B."/>
            <person name="Baker S."/>
            <person name="Barry K."/>
            <person name="Bills G."/>
            <person name="Bluhm B."/>
            <person name="Cannon C."/>
            <person name="Castanera R."/>
            <person name="Culley D."/>
            <person name="Daum C."/>
            <person name="Ezra D."/>
            <person name="Gonzalez J."/>
            <person name="Henrissat B."/>
            <person name="Kuo A."/>
            <person name="Liang C."/>
            <person name="Lipzen A."/>
            <person name="Lutzoni F."/>
            <person name="Magnuson J."/>
            <person name="Mondo S."/>
            <person name="Nolan M."/>
            <person name="Ohm R."/>
            <person name="Pangilinan J."/>
            <person name="Park H.-J."/>
            <person name="Ramirez L."/>
            <person name="Alfaro M."/>
            <person name="Sun H."/>
            <person name="Tritt A."/>
            <person name="Yoshinaga Y."/>
            <person name="Zwiers L.-H."/>
            <person name="Turgeon B."/>
            <person name="Goodwin S."/>
            <person name="Spatafora J."/>
            <person name="Crous P."/>
            <person name="Grigoriev I."/>
        </authorList>
    </citation>
    <scope>NUCLEOTIDE SEQUENCE</scope>
    <source>
        <strain evidence="3">CBS 260.36</strain>
    </source>
</reference>
<dbReference type="Proteomes" id="UP000799439">
    <property type="component" value="Unassembled WGS sequence"/>
</dbReference>
<accession>A0A9P4IUH3</accession>
<dbReference type="GO" id="GO:0004553">
    <property type="term" value="F:hydrolase activity, hydrolyzing O-glycosyl compounds"/>
    <property type="evidence" value="ECO:0007669"/>
    <property type="project" value="InterPro"/>
</dbReference>
<evidence type="ECO:0000256" key="1">
    <source>
        <dbReference type="SAM" id="SignalP"/>
    </source>
</evidence>
<dbReference type="InterPro" id="IPR050546">
    <property type="entry name" value="Glycosyl_Hydrlase_16"/>
</dbReference>
<dbReference type="EMBL" id="ML996090">
    <property type="protein sequence ID" value="KAF2149896.1"/>
    <property type="molecule type" value="Genomic_DNA"/>
</dbReference>
<dbReference type="InterPro" id="IPR013320">
    <property type="entry name" value="ConA-like_dom_sf"/>
</dbReference>
<gene>
    <name evidence="3" type="ORF">K461DRAFT_281126</name>
</gene>
<dbReference type="OrthoDB" id="192832at2759"/>
<dbReference type="InterPro" id="IPR000757">
    <property type="entry name" value="Beta-glucanase-like"/>
</dbReference>
<protein>
    <submittedName>
        <fullName evidence="3">Glycoside hydrolase family 16 protein</fullName>
    </submittedName>
</protein>
<dbReference type="Pfam" id="PF26113">
    <property type="entry name" value="GH16_XgeA"/>
    <property type="match status" value="2"/>
</dbReference>
<evidence type="ECO:0000313" key="4">
    <source>
        <dbReference type="Proteomes" id="UP000799439"/>
    </source>
</evidence>